<evidence type="ECO:0000313" key="4">
    <source>
        <dbReference type="Proteomes" id="UP000177625"/>
    </source>
</evidence>
<name>A0A1E1MNN1_RHYSE</name>
<feature type="transmembrane region" description="Helical" evidence="2">
    <location>
        <begin position="154"/>
        <end position="178"/>
    </location>
</feature>
<keyword evidence="2" id="KW-1133">Transmembrane helix</keyword>
<keyword evidence="4" id="KW-1185">Reference proteome</keyword>
<organism evidence="3 4">
    <name type="scientific">Rhynchosporium secalis</name>
    <name type="common">Barley scald fungus</name>
    <dbReference type="NCBI Taxonomy" id="38038"/>
    <lineage>
        <taxon>Eukaryota</taxon>
        <taxon>Fungi</taxon>
        <taxon>Dikarya</taxon>
        <taxon>Ascomycota</taxon>
        <taxon>Pezizomycotina</taxon>
        <taxon>Leotiomycetes</taxon>
        <taxon>Helotiales</taxon>
        <taxon>Ploettnerulaceae</taxon>
        <taxon>Rhynchosporium</taxon>
    </lineage>
</organism>
<evidence type="ECO:0000256" key="2">
    <source>
        <dbReference type="SAM" id="Phobius"/>
    </source>
</evidence>
<protein>
    <submittedName>
        <fullName evidence="3">Uncharacterized protein</fullName>
    </submittedName>
</protein>
<feature type="region of interest" description="Disordered" evidence="1">
    <location>
        <begin position="200"/>
        <end position="224"/>
    </location>
</feature>
<reference evidence="4" key="1">
    <citation type="submission" date="2016-03" db="EMBL/GenBank/DDBJ databases">
        <authorList>
            <person name="Guldener U."/>
        </authorList>
    </citation>
    <scope>NUCLEOTIDE SEQUENCE [LARGE SCALE GENOMIC DNA]</scope>
</reference>
<dbReference type="Proteomes" id="UP000177625">
    <property type="component" value="Unassembled WGS sequence"/>
</dbReference>
<accession>A0A1E1MNN1</accession>
<feature type="compositionally biased region" description="Acidic residues" evidence="1">
    <location>
        <begin position="215"/>
        <end position="224"/>
    </location>
</feature>
<sequence>MSLKMVPYSGTRTVTLIVALATLTSNILSAVFFYQLPDDPYHLAGNFGWYLHVANLLSVFGFIGALRQHAPSVAIFANYLLLDTLLSTIPRFFILLTITSFSSSICAPFSALNPSSLPSSSNSILYALIPHHAPHSEYLTQSEFTPESCTQTVFLGQLMLGAGVVAATVLQLAGALCVRGYARVLWVREVRDEECAAEAERMAEEMRREERRAEEEEDDEMGKV</sequence>
<keyword evidence="2" id="KW-0812">Transmembrane</keyword>
<feature type="transmembrane region" description="Helical" evidence="2">
    <location>
        <begin position="53"/>
        <end position="80"/>
    </location>
</feature>
<dbReference type="AlphaFoldDB" id="A0A1E1MNN1"/>
<evidence type="ECO:0000256" key="1">
    <source>
        <dbReference type="SAM" id="MobiDB-lite"/>
    </source>
</evidence>
<proteinExistence type="predicted"/>
<dbReference type="EMBL" id="FJVC01000440">
    <property type="protein sequence ID" value="CZT50694.1"/>
    <property type="molecule type" value="Genomic_DNA"/>
</dbReference>
<gene>
    <name evidence="3" type="ORF">RSE6_11726</name>
</gene>
<evidence type="ECO:0000313" key="3">
    <source>
        <dbReference type="EMBL" id="CZT50694.1"/>
    </source>
</evidence>
<feature type="compositionally biased region" description="Basic and acidic residues" evidence="1">
    <location>
        <begin position="200"/>
        <end position="214"/>
    </location>
</feature>
<keyword evidence="2" id="KW-0472">Membrane</keyword>